<gene>
    <name evidence="1" type="ORF">VHP8226_01631</name>
</gene>
<keyword evidence="2" id="KW-1185">Reference proteome</keyword>
<evidence type="ECO:0000313" key="2">
    <source>
        <dbReference type="Proteomes" id="UP000838160"/>
    </source>
</evidence>
<comment type="caution">
    <text evidence="1">The sequence shown here is derived from an EMBL/GenBank/DDBJ whole genome shotgun (WGS) entry which is preliminary data.</text>
</comment>
<dbReference type="SUPFAM" id="SSF55718">
    <property type="entry name" value="SCP-like"/>
    <property type="match status" value="1"/>
</dbReference>
<accession>A0ABM8ZIS5</accession>
<reference evidence="1" key="1">
    <citation type="submission" date="2021-12" db="EMBL/GenBank/DDBJ databases">
        <authorList>
            <person name="Rodrigo-Torres L."/>
            <person name="Arahal R. D."/>
            <person name="Lucena T."/>
        </authorList>
    </citation>
    <scope>NUCLEOTIDE SEQUENCE</scope>
    <source>
        <strain evidence="1">CECT 8226</strain>
    </source>
</reference>
<dbReference type="EMBL" id="CAKLCM010000002">
    <property type="protein sequence ID" value="CAH0526157.1"/>
    <property type="molecule type" value="Genomic_DNA"/>
</dbReference>
<name>A0ABM8ZIS5_9VIBR</name>
<evidence type="ECO:0008006" key="3">
    <source>
        <dbReference type="Google" id="ProtNLM"/>
    </source>
</evidence>
<dbReference type="Proteomes" id="UP000838160">
    <property type="component" value="Unassembled WGS sequence"/>
</dbReference>
<protein>
    <recommendedName>
        <fullName evidence="3">SCP2 domain-containing protein</fullName>
    </recommendedName>
</protein>
<dbReference type="InterPro" id="IPR036527">
    <property type="entry name" value="SCP2_sterol-bd_dom_sf"/>
</dbReference>
<proteinExistence type="predicted"/>
<sequence>MVFSNVIDARQQNRFGNLDKPDHFRLFAFRAALNTPEPLKLNFTIFEAIKGHYSLVEVQNQSRVTARDTLPTSNDLMVITELDILDALATGKISWSQAKQQGLVALSGSAVQQQRLDRWFFQLFNVATLSNQ</sequence>
<evidence type="ECO:0000313" key="1">
    <source>
        <dbReference type="EMBL" id="CAH0526157.1"/>
    </source>
</evidence>
<organism evidence="1 2">
    <name type="scientific">Vibrio hippocampi</name>
    <dbReference type="NCBI Taxonomy" id="654686"/>
    <lineage>
        <taxon>Bacteria</taxon>
        <taxon>Pseudomonadati</taxon>
        <taxon>Pseudomonadota</taxon>
        <taxon>Gammaproteobacteria</taxon>
        <taxon>Vibrionales</taxon>
        <taxon>Vibrionaceae</taxon>
        <taxon>Vibrio</taxon>
    </lineage>
</organism>